<reference evidence="8" key="1">
    <citation type="submission" date="2021-06" db="EMBL/GenBank/DDBJ databases">
        <authorList>
            <person name="Hodson N. C."/>
            <person name="Mongue J. A."/>
            <person name="Jaron S. K."/>
        </authorList>
    </citation>
    <scope>NUCLEOTIDE SEQUENCE</scope>
</reference>
<evidence type="ECO:0000256" key="4">
    <source>
        <dbReference type="ARBA" id="ARBA00022801"/>
    </source>
</evidence>
<accession>A0A8J2NPG4</accession>
<evidence type="ECO:0000256" key="1">
    <source>
        <dbReference type="ARBA" id="ARBA00000032"/>
    </source>
</evidence>
<dbReference type="EC" id="3.1.3.2" evidence="2"/>
<dbReference type="CDD" id="cd07061">
    <property type="entry name" value="HP_HAP_like"/>
    <property type="match status" value="1"/>
</dbReference>
<dbReference type="PANTHER" id="PTHR11567:SF211">
    <property type="entry name" value="PROSTATIC ACID PHOSPHATASE"/>
    <property type="match status" value="1"/>
</dbReference>
<gene>
    <name evidence="8" type="ORF">AFUS01_LOCUS6641</name>
</gene>
<dbReference type="PROSITE" id="PS00616">
    <property type="entry name" value="HIS_ACID_PHOSPHAT_1"/>
    <property type="match status" value="1"/>
</dbReference>
<keyword evidence="3 7" id="KW-0732">Signal</keyword>
<dbReference type="InterPro" id="IPR033379">
    <property type="entry name" value="Acid_Pase_AS"/>
</dbReference>
<feature type="signal peptide" evidence="7">
    <location>
        <begin position="1"/>
        <end position="23"/>
    </location>
</feature>
<evidence type="ECO:0000256" key="6">
    <source>
        <dbReference type="ARBA" id="ARBA00023180"/>
    </source>
</evidence>
<keyword evidence="5" id="KW-1015">Disulfide bond</keyword>
<organism evidence="8 9">
    <name type="scientific">Allacma fusca</name>
    <dbReference type="NCBI Taxonomy" id="39272"/>
    <lineage>
        <taxon>Eukaryota</taxon>
        <taxon>Metazoa</taxon>
        <taxon>Ecdysozoa</taxon>
        <taxon>Arthropoda</taxon>
        <taxon>Hexapoda</taxon>
        <taxon>Collembola</taxon>
        <taxon>Symphypleona</taxon>
        <taxon>Sminthuridae</taxon>
        <taxon>Allacma</taxon>
    </lineage>
</organism>
<dbReference type="InterPro" id="IPR050645">
    <property type="entry name" value="Histidine_acid_phosphatase"/>
</dbReference>
<feature type="non-terminal residue" evidence="8">
    <location>
        <position position="1"/>
    </location>
</feature>
<proteinExistence type="predicted"/>
<dbReference type="GO" id="GO:0003993">
    <property type="term" value="F:acid phosphatase activity"/>
    <property type="evidence" value="ECO:0007669"/>
    <property type="project" value="UniProtKB-EC"/>
</dbReference>
<comment type="catalytic activity">
    <reaction evidence="1">
        <text>a phosphate monoester + H2O = an alcohol + phosphate</text>
        <dbReference type="Rhea" id="RHEA:15017"/>
        <dbReference type="ChEBI" id="CHEBI:15377"/>
        <dbReference type="ChEBI" id="CHEBI:30879"/>
        <dbReference type="ChEBI" id="CHEBI:43474"/>
        <dbReference type="ChEBI" id="CHEBI:67140"/>
        <dbReference type="EC" id="3.1.3.2"/>
    </reaction>
</comment>
<protein>
    <recommendedName>
        <fullName evidence="2">acid phosphatase</fullName>
        <ecNumber evidence="2">3.1.3.2</ecNumber>
    </recommendedName>
</protein>
<dbReference type="AlphaFoldDB" id="A0A8J2NPG4"/>
<comment type="caution">
    <text evidence="8">The sequence shown here is derived from an EMBL/GenBank/DDBJ whole genome shotgun (WGS) entry which is preliminary data.</text>
</comment>
<dbReference type="InterPro" id="IPR000560">
    <property type="entry name" value="His_Pase_clade-2"/>
</dbReference>
<evidence type="ECO:0000313" key="8">
    <source>
        <dbReference type="EMBL" id="CAG7717168.1"/>
    </source>
</evidence>
<evidence type="ECO:0000256" key="2">
    <source>
        <dbReference type="ARBA" id="ARBA00012646"/>
    </source>
</evidence>
<dbReference type="OrthoDB" id="10257284at2759"/>
<evidence type="ECO:0000256" key="3">
    <source>
        <dbReference type="ARBA" id="ARBA00022729"/>
    </source>
</evidence>
<dbReference type="PANTHER" id="PTHR11567">
    <property type="entry name" value="ACID PHOSPHATASE-RELATED"/>
    <property type="match status" value="1"/>
</dbReference>
<evidence type="ECO:0000256" key="7">
    <source>
        <dbReference type="SAM" id="SignalP"/>
    </source>
</evidence>
<sequence>MSLQSSARFCIFVAALYAQYGSCVNLNTLRLVQVVYRHGDRSPMFAYPTDPYKDVEKYWPNGLGQLTTKGKDQQYDLGLYLRDRYDGFIDRIYEKKQIHVLSSDSDRTLMSAEANLAGLFPKLSNDLMSSGRGKARLNAKVDIQLVPIHTLELQTDKLLHMTADCPRLSAAQEEYSRTSPILKKLRKENEDLLKYVQEKTGITIINDIFQFGRTSDALYCQQQHNLTLPSWANDTVMEKLRYLSAIQFSTSGGTTEIRRLYGGPLARRLMDNMKSQTRTTTNQPKMYMHSAHDDTLAALMSTFGVFYPQNPCYACMFTVELHQEESTGKYFVELFYRDSTEREPYPLQIAGCGSPCYLKHMQI</sequence>
<dbReference type="Proteomes" id="UP000708208">
    <property type="component" value="Unassembled WGS sequence"/>
</dbReference>
<dbReference type="Pfam" id="PF00328">
    <property type="entry name" value="His_Phos_2"/>
    <property type="match status" value="1"/>
</dbReference>
<keyword evidence="6" id="KW-0325">Glycoprotein</keyword>
<evidence type="ECO:0000256" key="5">
    <source>
        <dbReference type="ARBA" id="ARBA00023157"/>
    </source>
</evidence>
<keyword evidence="4" id="KW-0378">Hydrolase</keyword>
<name>A0A8J2NPG4_9HEXA</name>
<feature type="chain" id="PRO_5035170763" description="acid phosphatase" evidence="7">
    <location>
        <begin position="24"/>
        <end position="363"/>
    </location>
</feature>
<keyword evidence="9" id="KW-1185">Reference proteome</keyword>
<evidence type="ECO:0000313" key="9">
    <source>
        <dbReference type="Proteomes" id="UP000708208"/>
    </source>
</evidence>
<dbReference type="EMBL" id="CAJVCH010043839">
    <property type="protein sequence ID" value="CAG7717168.1"/>
    <property type="molecule type" value="Genomic_DNA"/>
</dbReference>